<dbReference type="OrthoDB" id="3269701at2759"/>
<feature type="compositionally biased region" description="Basic residues" evidence="1">
    <location>
        <begin position="1"/>
        <end position="11"/>
    </location>
</feature>
<evidence type="ECO:0000313" key="2">
    <source>
        <dbReference type="EMBL" id="KZP28200.1"/>
    </source>
</evidence>
<gene>
    <name evidence="2" type="ORF">FIBSPDRAFT_947785</name>
</gene>
<evidence type="ECO:0000256" key="1">
    <source>
        <dbReference type="SAM" id="MobiDB-lite"/>
    </source>
</evidence>
<protein>
    <submittedName>
        <fullName evidence="2">Uncharacterized protein</fullName>
    </submittedName>
</protein>
<keyword evidence="3" id="KW-1185">Reference proteome</keyword>
<proteinExistence type="predicted"/>
<evidence type="ECO:0000313" key="3">
    <source>
        <dbReference type="Proteomes" id="UP000076532"/>
    </source>
</evidence>
<sequence length="134" mass="14890">MPKPPKSKSKPTPRASIPKQTRKLTEKAAARPDSDSEADKYVTEVEEGDCFIDWGVEDSEQLIAHITDDRVIKQALFPSPGSSASYAKGGGKPKTENHWMLTKLLFTNHTSYSDVFRAVLDCKENKRAAGLRKI</sequence>
<dbReference type="EMBL" id="KV417504">
    <property type="protein sequence ID" value="KZP28200.1"/>
    <property type="molecule type" value="Genomic_DNA"/>
</dbReference>
<reference evidence="2 3" key="1">
    <citation type="journal article" date="2016" name="Mol. Biol. Evol.">
        <title>Comparative Genomics of Early-Diverging Mushroom-Forming Fungi Provides Insights into the Origins of Lignocellulose Decay Capabilities.</title>
        <authorList>
            <person name="Nagy L.G."/>
            <person name="Riley R."/>
            <person name="Tritt A."/>
            <person name="Adam C."/>
            <person name="Daum C."/>
            <person name="Floudas D."/>
            <person name="Sun H."/>
            <person name="Yadav J.S."/>
            <person name="Pangilinan J."/>
            <person name="Larsson K.H."/>
            <person name="Matsuura K."/>
            <person name="Barry K."/>
            <person name="Labutti K."/>
            <person name="Kuo R."/>
            <person name="Ohm R.A."/>
            <person name="Bhattacharya S.S."/>
            <person name="Shirouzu T."/>
            <person name="Yoshinaga Y."/>
            <person name="Martin F.M."/>
            <person name="Grigoriev I.V."/>
            <person name="Hibbett D.S."/>
        </authorList>
    </citation>
    <scope>NUCLEOTIDE SEQUENCE [LARGE SCALE GENOMIC DNA]</scope>
    <source>
        <strain evidence="2 3">CBS 109695</strain>
    </source>
</reference>
<dbReference type="Proteomes" id="UP000076532">
    <property type="component" value="Unassembled WGS sequence"/>
</dbReference>
<feature type="compositionally biased region" description="Basic and acidic residues" evidence="1">
    <location>
        <begin position="23"/>
        <end position="40"/>
    </location>
</feature>
<dbReference type="AlphaFoldDB" id="A0A166RF07"/>
<feature type="region of interest" description="Disordered" evidence="1">
    <location>
        <begin position="1"/>
        <end position="40"/>
    </location>
</feature>
<organism evidence="2 3">
    <name type="scientific">Athelia psychrophila</name>
    <dbReference type="NCBI Taxonomy" id="1759441"/>
    <lineage>
        <taxon>Eukaryota</taxon>
        <taxon>Fungi</taxon>
        <taxon>Dikarya</taxon>
        <taxon>Basidiomycota</taxon>
        <taxon>Agaricomycotina</taxon>
        <taxon>Agaricomycetes</taxon>
        <taxon>Agaricomycetidae</taxon>
        <taxon>Atheliales</taxon>
        <taxon>Atheliaceae</taxon>
        <taxon>Athelia</taxon>
    </lineage>
</organism>
<accession>A0A166RF07</accession>
<name>A0A166RF07_9AGAM</name>